<dbReference type="PROSITE" id="PS00598">
    <property type="entry name" value="CHROMO_1"/>
    <property type="match status" value="1"/>
</dbReference>
<dbReference type="InterPro" id="IPR008251">
    <property type="entry name" value="Chromo_shadow_dom"/>
</dbReference>
<dbReference type="CDD" id="cd18657">
    <property type="entry name" value="CSD_Swi6"/>
    <property type="match status" value="1"/>
</dbReference>
<dbReference type="Pfam" id="PF01393">
    <property type="entry name" value="Chromo_shadow"/>
    <property type="match status" value="1"/>
</dbReference>
<dbReference type="SMART" id="SM00300">
    <property type="entry name" value="ChSh"/>
    <property type="match status" value="1"/>
</dbReference>
<dbReference type="InterPro" id="IPR051219">
    <property type="entry name" value="Heterochromatin_chromo-domain"/>
</dbReference>
<feature type="compositionally biased region" description="Acidic residues" evidence="4">
    <location>
        <begin position="53"/>
        <end position="66"/>
    </location>
</feature>
<reference evidence="6 7" key="1">
    <citation type="submission" date="2014-02" db="EMBL/GenBank/DDBJ databases">
        <title>The genome sequence of the entomopathogenic fungus Metarhizium robertsii ARSEF 2575.</title>
        <authorList>
            <person name="Giuliano Garisto Donzelli B."/>
            <person name="Roe B.A."/>
            <person name="Macmil S.L."/>
            <person name="Krasnoff S.B."/>
            <person name="Gibson D.M."/>
        </authorList>
    </citation>
    <scope>NUCLEOTIDE SEQUENCE [LARGE SCALE GENOMIC DNA]</scope>
    <source>
        <strain evidence="6 7">ARSEF 2575</strain>
    </source>
</reference>
<feature type="compositionally biased region" description="Low complexity" evidence="4">
    <location>
        <begin position="164"/>
        <end position="173"/>
    </location>
</feature>
<dbReference type="SMART" id="SM00298">
    <property type="entry name" value="CHROMO"/>
    <property type="match status" value="1"/>
</dbReference>
<sequence>MPPALSDDESSDVEPQPTTTRSSRSSRSLADDARSTGSDDEPGPVAANGGSEVGEEDEEEDEDLEEDVFIVEAIKSHMIDEDGSLRFQVKWEGYNSKKDLTWEPEENLEESAQEILDEYFRSLGGRENIFDQTEKASRGKKRGRGASNAAATQAKRSRKNGTHPSDSAPPASAKPWQPPAGSWEDEIATIDACEDEGSGKLVVYLIWKNGQKTKHETSVIYKKCPQKQKQMLQFYERHVKIIRDDERMAAQGD</sequence>
<dbReference type="EMBL" id="JELW01000001">
    <property type="protein sequence ID" value="EXV05790.1"/>
    <property type="molecule type" value="Genomic_DNA"/>
</dbReference>
<name>A0A0A1V7D2_9HYPO</name>
<dbReference type="PROSITE" id="PS50013">
    <property type="entry name" value="CHROMO_2"/>
    <property type="match status" value="1"/>
</dbReference>
<dbReference type="eggNOG" id="KOG1911">
    <property type="taxonomic scope" value="Eukaryota"/>
</dbReference>
<comment type="subcellular location">
    <subcellularLocation>
        <location evidence="1">Nucleus</location>
    </subcellularLocation>
</comment>
<feature type="compositionally biased region" description="Acidic residues" evidence="4">
    <location>
        <begin position="1"/>
        <end position="12"/>
    </location>
</feature>
<dbReference type="HOGENOM" id="CLU_045874_0_0_1"/>
<dbReference type="GO" id="GO:0000792">
    <property type="term" value="C:heterochromatin"/>
    <property type="evidence" value="ECO:0007669"/>
    <property type="project" value="UniProtKB-ARBA"/>
</dbReference>
<evidence type="ECO:0000259" key="5">
    <source>
        <dbReference type="PROSITE" id="PS50013"/>
    </source>
</evidence>
<feature type="region of interest" description="Disordered" evidence="4">
    <location>
        <begin position="1"/>
        <end position="66"/>
    </location>
</feature>
<feature type="compositionally biased region" description="Basic and acidic residues" evidence="4">
    <location>
        <begin position="128"/>
        <end position="137"/>
    </location>
</feature>
<evidence type="ECO:0000256" key="1">
    <source>
        <dbReference type="ARBA" id="ARBA00004123"/>
    </source>
</evidence>
<accession>A0A0A1V7D2</accession>
<evidence type="ECO:0000313" key="6">
    <source>
        <dbReference type="EMBL" id="EXV05790.1"/>
    </source>
</evidence>
<dbReference type="Gene3D" id="2.40.50.40">
    <property type="match status" value="2"/>
</dbReference>
<evidence type="ECO:0000256" key="3">
    <source>
        <dbReference type="ARBA" id="ARBA00023242"/>
    </source>
</evidence>
<feature type="domain" description="Chromo" evidence="5">
    <location>
        <begin position="69"/>
        <end position="131"/>
    </location>
</feature>
<protein>
    <submittedName>
        <fullName evidence="6">Chromatin organization modifier (Chromo) domain protein</fullName>
    </submittedName>
</protein>
<feature type="region of interest" description="Disordered" evidence="4">
    <location>
        <begin position="127"/>
        <end position="187"/>
    </location>
</feature>
<dbReference type="Pfam" id="PF00385">
    <property type="entry name" value="Chromo"/>
    <property type="match status" value="1"/>
</dbReference>
<dbReference type="InterPro" id="IPR023779">
    <property type="entry name" value="Chromodomain_CS"/>
</dbReference>
<organism evidence="6 7">
    <name type="scientific">Metarhizium robertsii</name>
    <dbReference type="NCBI Taxonomy" id="568076"/>
    <lineage>
        <taxon>Eukaryota</taxon>
        <taxon>Fungi</taxon>
        <taxon>Dikarya</taxon>
        <taxon>Ascomycota</taxon>
        <taxon>Pezizomycotina</taxon>
        <taxon>Sordariomycetes</taxon>
        <taxon>Hypocreomycetidae</taxon>
        <taxon>Hypocreales</taxon>
        <taxon>Clavicipitaceae</taxon>
        <taxon>Metarhizium</taxon>
    </lineage>
</organism>
<feature type="compositionally biased region" description="Low complexity" evidence="4">
    <location>
        <begin position="18"/>
        <end position="28"/>
    </location>
</feature>
<dbReference type="Proteomes" id="UP000030151">
    <property type="component" value="Unassembled WGS sequence"/>
</dbReference>
<dbReference type="CDD" id="cd00024">
    <property type="entry name" value="CD_CSD"/>
    <property type="match status" value="1"/>
</dbReference>
<comment type="caution">
    <text evidence="6">The sequence shown here is derived from an EMBL/GenBank/DDBJ whole genome shotgun (WGS) entry which is preliminary data.</text>
</comment>
<comment type="subunit">
    <text evidence="2">Component of the NuA4 histone acetyltransferase complex.</text>
</comment>
<dbReference type="PANTHER" id="PTHR22812">
    <property type="entry name" value="CHROMOBOX PROTEIN"/>
    <property type="match status" value="1"/>
</dbReference>
<dbReference type="SUPFAM" id="SSF54160">
    <property type="entry name" value="Chromo domain-like"/>
    <property type="match status" value="2"/>
</dbReference>
<dbReference type="GO" id="GO:0005634">
    <property type="term" value="C:nucleus"/>
    <property type="evidence" value="ECO:0007669"/>
    <property type="project" value="UniProtKB-SubCell"/>
</dbReference>
<dbReference type="OrthoDB" id="433924at2759"/>
<dbReference type="InterPro" id="IPR023780">
    <property type="entry name" value="Chromo_domain"/>
</dbReference>
<dbReference type="GO" id="GO:0006338">
    <property type="term" value="P:chromatin remodeling"/>
    <property type="evidence" value="ECO:0007669"/>
    <property type="project" value="UniProtKB-ARBA"/>
</dbReference>
<evidence type="ECO:0000256" key="2">
    <source>
        <dbReference type="ARBA" id="ARBA00011353"/>
    </source>
</evidence>
<dbReference type="InterPro" id="IPR000953">
    <property type="entry name" value="Chromo/chromo_shadow_dom"/>
</dbReference>
<evidence type="ECO:0000313" key="7">
    <source>
        <dbReference type="Proteomes" id="UP000030151"/>
    </source>
</evidence>
<keyword evidence="3" id="KW-0539">Nucleus</keyword>
<dbReference type="AlphaFoldDB" id="A0A0A1V7D2"/>
<proteinExistence type="predicted"/>
<evidence type="ECO:0000256" key="4">
    <source>
        <dbReference type="SAM" id="MobiDB-lite"/>
    </source>
</evidence>
<gene>
    <name evidence="6" type="ORF">X797_000507</name>
</gene>
<dbReference type="InterPro" id="IPR016197">
    <property type="entry name" value="Chromo-like_dom_sf"/>
</dbReference>